<protein>
    <submittedName>
        <fullName evidence="1">Uncharacterized protein</fullName>
    </submittedName>
</protein>
<accession>A0A3B0XMH8</accession>
<feature type="non-terminal residue" evidence="1">
    <location>
        <position position="52"/>
    </location>
</feature>
<evidence type="ECO:0000313" key="1">
    <source>
        <dbReference type="EMBL" id="VAW57536.1"/>
    </source>
</evidence>
<sequence length="52" mass="5678">MALNFSLGTSPLGTDRRFLALCPLKPIPPRADRALNRLCKTLDGINAEVRAI</sequence>
<proteinExistence type="predicted"/>
<reference evidence="1" key="1">
    <citation type="submission" date="2018-06" db="EMBL/GenBank/DDBJ databases">
        <authorList>
            <person name="Zhirakovskaya E."/>
        </authorList>
    </citation>
    <scope>NUCLEOTIDE SEQUENCE</scope>
</reference>
<name>A0A3B0XMH8_9ZZZZ</name>
<gene>
    <name evidence="1" type="ORF">MNBD_GAMMA07-1079</name>
</gene>
<dbReference type="AlphaFoldDB" id="A0A3B0XMH8"/>
<organism evidence="1">
    <name type="scientific">hydrothermal vent metagenome</name>
    <dbReference type="NCBI Taxonomy" id="652676"/>
    <lineage>
        <taxon>unclassified sequences</taxon>
        <taxon>metagenomes</taxon>
        <taxon>ecological metagenomes</taxon>
    </lineage>
</organism>
<dbReference type="EMBL" id="UOFF01000413">
    <property type="protein sequence ID" value="VAW57536.1"/>
    <property type="molecule type" value="Genomic_DNA"/>
</dbReference>